<dbReference type="Pfam" id="PF13578">
    <property type="entry name" value="Methyltransf_24"/>
    <property type="match status" value="1"/>
</dbReference>
<proteinExistence type="predicted"/>
<dbReference type="RefSeq" id="WP_354634853.1">
    <property type="nucleotide sequence ID" value="NZ_CP159837.1"/>
</dbReference>
<dbReference type="Gene3D" id="3.40.50.150">
    <property type="entry name" value="Vaccinia Virus protein VP39"/>
    <property type="match status" value="1"/>
</dbReference>
<gene>
    <name evidence="1" type="ORF">ABWT76_003985</name>
</gene>
<dbReference type="SUPFAM" id="SSF53335">
    <property type="entry name" value="S-adenosyl-L-methionine-dependent methyltransferases"/>
    <property type="match status" value="1"/>
</dbReference>
<dbReference type="AlphaFoldDB" id="A0AAU8J989"/>
<dbReference type="InterPro" id="IPR029063">
    <property type="entry name" value="SAM-dependent_MTases_sf"/>
</dbReference>
<keyword evidence="1" id="KW-0808">Transferase</keyword>
<sequence length="237" mass="26981">MSPLNHSIFETEFLPQNHQAIDAYFGSFFGLLRRSLVAGGSEFGVGMTLFSLAVSIRAASIIEIGRFKGFSTLSLASALKFIDIGWQEPAQHKQRPDSNYEKLEKPQTRKLFSIDPFPTQEARDLINEAQLNQYVEFIDRPSQTVTVQGQADLIFIDGDHSYEGCKRDVVQYTPCLRPGGYFILHDYFGWYDAQKQNNSPVKKVIDELIEQKIYQHILIDTGYQGFVIFRKSNPAID</sequence>
<dbReference type="GO" id="GO:0032259">
    <property type="term" value="P:methylation"/>
    <property type="evidence" value="ECO:0007669"/>
    <property type="project" value="UniProtKB-KW"/>
</dbReference>
<name>A0AAU8J989_9CYAN</name>
<dbReference type="EC" id="2.1.1.-" evidence="1"/>
<reference evidence="1" key="1">
    <citation type="submission" date="2024-07" db="EMBL/GenBank/DDBJ databases">
        <authorList>
            <person name="Kim Y.J."/>
            <person name="Jeong J.Y."/>
        </authorList>
    </citation>
    <scope>NUCLEOTIDE SEQUENCE</scope>
    <source>
        <strain evidence="1">GIHE-MW2</strain>
    </source>
</reference>
<accession>A0AAU8J989</accession>
<protein>
    <submittedName>
        <fullName evidence="1">Class I SAM-dependent methyltransferase</fullName>
        <ecNumber evidence="1">2.1.1.-</ecNumber>
    </submittedName>
</protein>
<evidence type="ECO:0000313" key="1">
    <source>
        <dbReference type="EMBL" id="XCM35317.1"/>
    </source>
</evidence>
<keyword evidence="1" id="KW-0489">Methyltransferase</keyword>
<dbReference type="EMBL" id="CP159837">
    <property type="protein sequence ID" value="XCM35317.1"/>
    <property type="molecule type" value="Genomic_DNA"/>
</dbReference>
<organism evidence="1">
    <name type="scientific">Planktothricoides raciborskii GIHE-MW2</name>
    <dbReference type="NCBI Taxonomy" id="2792601"/>
    <lineage>
        <taxon>Bacteria</taxon>
        <taxon>Bacillati</taxon>
        <taxon>Cyanobacteriota</taxon>
        <taxon>Cyanophyceae</taxon>
        <taxon>Oscillatoriophycideae</taxon>
        <taxon>Oscillatoriales</taxon>
        <taxon>Oscillatoriaceae</taxon>
        <taxon>Planktothricoides</taxon>
    </lineage>
</organism>
<dbReference type="GO" id="GO:0008168">
    <property type="term" value="F:methyltransferase activity"/>
    <property type="evidence" value="ECO:0007669"/>
    <property type="project" value="UniProtKB-KW"/>
</dbReference>